<dbReference type="PANTHER" id="PTHR42648:SF20">
    <property type="entry name" value="RNA-DIRECTED DNA POLYMERASE"/>
    <property type="match status" value="1"/>
</dbReference>
<dbReference type="PROSITE" id="PS50994">
    <property type="entry name" value="INTEGRASE"/>
    <property type="match status" value="1"/>
</dbReference>
<dbReference type="Pfam" id="PF25597">
    <property type="entry name" value="SH3_retrovirus"/>
    <property type="match status" value="1"/>
</dbReference>
<dbReference type="GO" id="GO:0003676">
    <property type="term" value="F:nucleic acid binding"/>
    <property type="evidence" value="ECO:0007669"/>
    <property type="project" value="InterPro"/>
</dbReference>
<dbReference type="InterPro" id="IPR025724">
    <property type="entry name" value="GAG-pre-integrase_dom"/>
</dbReference>
<dbReference type="Pfam" id="PF22936">
    <property type="entry name" value="Pol_BBD"/>
    <property type="match status" value="1"/>
</dbReference>
<keyword evidence="2" id="KW-0479">Metal-binding</keyword>
<dbReference type="GO" id="GO:0004190">
    <property type="term" value="F:aspartic-type endopeptidase activity"/>
    <property type="evidence" value="ECO:0007669"/>
    <property type="project" value="UniProtKB-KW"/>
</dbReference>
<evidence type="ECO:0000256" key="1">
    <source>
        <dbReference type="ARBA" id="ARBA00022670"/>
    </source>
</evidence>
<dbReference type="InterPro" id="IPR057670">
    <property type="entry name" value="SH3_retrovirus"/>
</dbReference>
<comment type="caution">
    <text evidence="7">The sequence shown here is derived from an EMBL/GenBank/DDBJ whole genome shotgun (WGS) entry which is preliminary data.</text>
</comment>
<dbReference type="AlphaFoldDB" id="A0A6L2KE54"/>
<feature type="compositionally biased region" description="Basic and acidic residues" evidence="5">
    <location>
        <begin position="92"/>
        <end position="102"/>
    </location>
</feature>
<evidence type="ECO:0000313" key="7">
    <source>
        <dbReference type="EMBL" id="GEU46144.1"/>
    </source>
</evidence>
<feature type="compositionally biased region" description="Basic residues" evidence="5">
    <location>
        <begin position="76"/>
        <end position="86"/>
    </location>
</feature>
<accession>A0A6L2KE54</accession>
<keyword evidence="1" id="KW-0645">Protease</keyword>
<evidence type="ECO:0000259" key="6">
    <source>
        <dbReference type="PROSITE" id="PS50994"/>
    </source>
</evidence>
<dbReference type="InterPro" id="IPR036397">
    <property type="entry name" value="RNaseH_sf"/>
</dbReference>
<reference evidence="7" key="1">
    <citation type="journal article" date="2019" name="Sci. Rep.">
        <title>Draft genome of Tanacetum cinerariifolium, the natural source of mosquito coil.</title>
        <authorList>
            <person name="Yamashiro T."/>
            <person name="Shiraishi A."/>
            <person name="Satake H."/>
            <person name="Nakayama K."/>
        </authorList>
    </citation>
    <scope>NUCLEOTIDE SEQUENCE</scope>
</reference>
<dbReference type="InterPro" id="IPR039537">
    <property type="entry name" value="Retrotran_Ty1/copia-like"/>
</dbReference>
<sequence>MDQSAGLRMFGSDTIKLDIMDGMNFTHWKEKMKFLLTAFKVYYVLEGPPIGVLSKEKQKKRDQDETLCRGYILRKNNKGNDKKRKGTWNSSKDNKKDKKPLFEDESANAVKQVDTTEITAMVFEMNIGMIQELHVASVITTDDWWYDSGATTNVYNNRDLFKTYKETKDGNEVMMGDNHTSKVIGAGNMEIQFTSGKKLTLMNVLHVLNIRKNLVSGFKLCKSGVKAVIESDKVILSKANVFVGKAYACDGMFKLNINKITSSAYFPDCNFISSFNIECSAFNLWHNRLGHINYRTMKDMLKQSIISYNGEHKDKCEIRVQAKIKRKPFPKVDRQSEILELVHSDICELNGQLTRGGNRYFITFIDDCSRYTYVYLLKSKDQAFETFKIYKAEVENQKGKKIQILRSDRGGEYFSTKFFSNCESQGLIHQRTTPYTPKQNGVAKRKNKVLQDMINAMLISANLPKNLWGEALLTACHRLKEYICGYAKDSKSYRCLDLDSNVIVESRDVDFFKNKFRYDSTSTNEIVTQIPQDIYGLNLNSNNKRNMVESSSTPRRSERARKERNLDLDFIDSQSVIFLVEGDNENNVINKIPFLLNVEDAPKTYKEAITSRNSAFWKEAIDDEMVSLVSNNTWELSDLPSGSKAISQRQRVDYFDTYAPVARITSIRVLFALASMYNLPIHQMDVKTAFVNGDLNEEVYMKQPEGFVLPGHENKVCKLKKSLYGLKQAPKQWRDKFDKSILLNGFTHNSFDRCIYSKFTKDYGVSLCLYVDDILIVGTNIKGINETKKFLSSCFQMKYMNEVDTILGIKVKRHSGGYALNQYHYIDKIIDKFQHLNIKEANTPYESSCKLVENDGKVVAQIEYASAIGCLISDSKSITGWIFTFGGGAVCWGSKKQTCITHSTMDAEFLSLAAAGKEAEWLKNMLLDIELWPQPLPAISLHCDSQSTLSRAYNKVYNGKYRNISLRHAYIKELILNGIITIEYIRSCKNLADPFTKDLPKDIVFGTTKEIATEDDELSPDGKKIQQGISSVIITELTDRDAALSH</sequence>
<dbReference type="GO" id="GO:0006508">
    <property type="term" value="P:proteolysis"/>
    <property type="evidence" value="ECO:0007669"/>
    <property type="project" value="UniProtKB-KW"/>
</dbReference>
<dbReference type="InterPro" id="IPR012337">
    <property type="entry name" value="RNaseH-like_sf"/>
</dbReference>
<feature type="region of interest" description="Disordered" evidence="5">
    <location>
        <begin position="76"/>
        <end position="102"/>
    </location>
</feature>
<evidence type="ECO:0000256" key="3">
    <source>
        <dbReference type="ARBA" id="ARBA00022750"/>
    </source>
</evidence>
<dbReference type="Pfam" id="PF00665">
    <property type="entry name" value="rve"/>
    <property type="match status" value="1"/>
</dbReference>
<dbReference type="InterPro" id="IPR013103">
    <property type="entry name" value="RVT_2"/>
</dbReference>
<dbReference type="Gene3D" id="3.30.420.10">
    <property type="entry name" value="Ribonuclease H-like superfamily/Ribonuclease H"/>
    <property type="match status" value="1"/>
</dbReference>
<dbReference type="GO" id="GO:0046872">
    <property type="term" value="F:metal ion binding"/>
    <property type="evidence" value="ECO:0007669"/>
    <property type="project" value="UniProtKB-KW"/>
</dbReference>
<dbReference type="InterPro" id="IPR054722">
    <property type="entry name" value="PolX-like_BBD"/>
</dbReference>
<dbReference type="Pfam" id="PF13976">
    <property type="entry name" value="gag_pre-integrs"/>
    <property type="match status" value="1"/>
</dbReference>
<dbReference type="GO" id="GO:0015074">
    <property type="term" value="P:DNA integration"/>
    <property type="evidence" value="ECO:0007669"/>
    <property type="project" value="InterPro"/>
</dbReference>
<dbReference type="InterPro" id="IPR001584">
    <property type="entry name" value="Integrase_cat-core"/>
</dbReference>
<keyword evidence="4" id="KW-0378">Hydrolase</keyword>
<keyword evidence="3" id="KW-0064">Aspartyl protease</keyword>
<evidence type="ECO:0000256" key="4">
    <source>
        <dbReference type="ARBA" id="ARBA00022801"/>
    </source>
</evidence>
<dbReference type="CDD" id="cd09272">
    <property type="entry name" value="RNase_HI_RT_Ty1"/>
    <property type="match status" value="1"/>
</dbReference>
<name>A0A6L2KE54_TANCI</name>
<protein>
    <submittedName>
        <fullName evidence="7">Zinc finger, CCHC-type</fullName>
    </submittedName>
</protein>
<dbReference type="SUPFAM" id="SSF53098">
    <property type="entry name" value="Ribonuclease H-like"/>
    <property type="match status" value="1"/>
</dbReference>
<evidence type="ECO:0000256" key="2">
    <source>
        <dbReference type="ARBA" id="ARBA00022723"/>
    </source>
</evidence>
<dbReference type="PANTHER" id="PTHR42648">
    <property type="entry name" value="TRANSPOSASE, PUTATIVE-RELATED"/>
    <property type="match status" value="1"/>
</dbReference>
<dbReference type="InterPro" id="IPR043502">
    <property type="entry name" value="DNA/RNA_pol_sf"/>
</dbReference>
<feature type="domain" description="Integrase catalytic" evidence="6">
    <location>
        <begin position="326"/>
        <end position="479"/>
    </location>
</feature>
<gene>
    <name evidence="7" type="ORF">Tci_018122</name>
</gene>
<dbReference type="SUPFAM" id="SSF56672">
    <property type="entry name" value="DNA/RNA polymerases"/>
    <property type="match status" value="1"/>
</dbReference>
<dbReference type="EMBL" id="BKCJ010002086">
    <property type="protein sequence ID" value="GEU46144.1"/>
    <property type="molecule type" value="Genomic_DNA"/>
</dbReference>
<proteinExistence type="predicted"/>
<evidence type="ECO:0000256" key="5">
    <source>
        <dbReference type="SAM" id="MobiDB-lite"/>
    </source>
</evidence>
<dbReference type="Pfam" id="PF07727">
    <property type="entry name" value="RVT_2"/>
    <property type="match status" value="1"/>
</dbReference>
<organism evidence="7">
    <name type="scientific">Tanacetum cinerariifolium</name>
    <name type="common">Dalmatian daisy</name>
    <name type="synonym">Chrysanthemum cinerariifolium</name>
    <dbReference type="NCBI Taxonomy" id="118510"/>
    <lineage>
        <taxon>Eukaryota</taxon>
        <taxon>Viridiplantae</taxon>
        <taxon>Streptophyta</taxon>
        <taxon>Embryophyta</taxon>
        <taxon>Tracheophyta</taxon>
        <taxon>Spermatophyta</taxon>
        <taxon>Magnoliopsida</taxon>
        <taxon>eudicotyledons</taxon>
        <taxon>Gunneridae</taxon>
        <taxon>Pentapetalae</taxon>
        <taxon>asterids</taxon>
        <taxon>campanulids</taxon>
        <taxon>Asterales</taxon>
        <taxon>Asteraceae</taxon>
        <taxon>Asteroideae</taxon>
        <taxon>Anthemideae</taxon>
        <taxon>Anthemidinae</taxon>
        <taxon>Tanacetum</taxon>
    </lineage>
</organism>